<gene>
    <name evidence="6" type="ORF">UFOPK1939_01020</name>
</gene>
<evidence type="ECO:0000256" key="4">
    <source>
        <dbReference type="ARBA" id="ARBA00023027"/>
    </source>
</evidence>
<keyword evidence="3" id="KW-1278">Translocase</keyword>
<reference evidence="6" key="1">
    <citation type="submission" date="2020-05" db="EMBL/GenBank/DDBJ databases">
        <authorList>
            <person name="Chiriac C."/>
            <person name="Salcher M."/>
            <person name="Ghai R."/>
            <person name="Kavagutti S V."/>
        </authorList>
    </citation>
    <scope>NUCLEOTIDE SEQUENCE</scope>
</reference>
<dbReference type="InterPro" id="IPR014029">
    <property type="entry name" value="NADH_UbQ_OxRdtase_49kDa_CS"/>
</dbReference>
<evidence type="ECO:0000313" key="6">
    <source>
        <dbReference type="EMBL" id="CAB4627498.1"/>
    </source>
</evidence>
<organism evidence="6">
    <name type="scientific">freshwater metagenome</name>
    <dbReference type="NCBI Taxonomy" id="449393"/>
    <lineage>
        <taxon>unclassified sequences</taxon>
        <taxon>metagenomes</taxon>
        <taxon>ecological metagenomes</taxon>
    </lineage>
</organism>
<dbReference type="InterPro" id="IPR001135">
    <property type="entry name" value="NADH_Q_OxRdtase_suD"/>
</dbReference>
<sequence length="379" mass="40569">MIIAVGDVATAPTGAVDVALRLGPHHPSSHGLIRLRVSLDGDRIASAEPLIGHVHRGAEKLFEARDYRQILGLANRHDWHGAFASEVGVALAVEQLIGMSVPERATWLRTTMYELNRMLSHLAFLIPVAYPDPLVASASPAAQARDHIQTVMEQATGGRLHFMANQVGGLKADVDPAWSTNVKQAIDLVGQALPQLQSVLFDRLGTQLSGLGVLSAKTVADFGVSGVAAHAAGVDLDLRRSSPYLAYSELSSVLTPVLRSDGDALARFECLFEHLTLSIALIDACLPHLDELNGAPVNVKLPKVLRAPEGSTYVSTEGPLGTSGYYLVSRGKAMPWRLKMRTASFNNAQALSQVIPGCTIDDVVPLLQSMVYVIGDIDK</sequence>
<dbReference type="EMBL" id="CAEZVF010000177">
    <property type="protein sequence ID" value="CAB4627498.1"/>
    <property type="molecule type" value="Genomic_DNA"/>
</dbReference>
<dbReference type="Gene3D" id="1.10.645.10">
    <property type="entry name" value="Cytochrome-c3 Hydrogenase, chain B"/>
    <property type="match status" value="1"/>
</dbReference>
<evidence type="ECO:0000256" key="1">
    <source>
        <dbReference type="ARBA" id="ARBA00005769"/>
    </source>
</evidence>
<dbReference type="PANTHER" id="PTHR11993">
    <property type="entry name" value="NADH-UBIQUINONE OXIDOREDUCTASE 49 KDA SUBUNIT"/>
    <property type="match status" value="1"/>
</dbReference>
<evidence type="ECO:0000256" key="2">
    <source>
        <dbReference type="ARBA" id="ARBA00022448"/>
    </source>
</evidence>
<name>A0A6J6ISV6_9ZZZZ</name>
<keyword evidence="2" id="KW-0813">Transport</keyword>
<accession>A0A6J6ISV6</accession>
<protein>
    <submittedName>
        <fullName evidence="6">Unannotated protein</fullName>
    </submittedName>
</protein>
<dbReference type="PANTHER" id="PTHR11993:SF10">
    <property type="entry name" value="NADH DEHYDROGENASE [UBIQUINONE] IRON-SULFUR PROTEIN 2, MITOCHONDRIAL"/>
    <property type="match status" value="1"/>
</dbReference>
<dbReference type="InterPro" id="IPR022885">
    <property type="entry name" value="NDH1_su_D/H"/>
</dbReference>
<comment type="similarity">
    <text evidence="1">Belongs to the complex I 49 kDa subunit family.</text>
</comment>
<dbReference type="Pfam" id="PF00346">
    <property type="entry name" value="Complex1_49kDa"/>
    <property type="match status" value="2"/>
</dbReference>
<feature type="domain" description="NADH-quinone oxidoreductase subunit D" evidence="5">
    <location>
        <begin position="305"/>
        <end position="379"/>
    </location>
</feature>
<dbReference type="GO" id="GO:0016651">
    <property type="term" value="F:oxidoreductase activity, acting on NAD(P)H"/>
    <property type="evidence" value="ECO:0007669"/>
    <property type="project" value="InterPro"/>
</dbReference>
<dbReference type="GO" id="GO:0048038">
    <property type="term" value="F:quinone binding"/>
    <property type="evidence" value="ECO:0007669"/>
    <property type="project" value="InterPro"/>
</dbReference>
<feature type="domain" description="NADH-quinone oxidoreductase subunit D" evidence="5">
    <location>
        <begin position="142"/>
        <end position="300"/>
    </location>
</feature>
<dbReference type="AlphaFoldDB" id="A0A6J6ISV6"/>
<dbReference type="PROSITE" id="PS00535">
    <property type="entry name" value="COMPLEX1_49K"/>
    <property type="match status" value="1"/>
</dbReference>
<dbReference type="SUPFAM" id="SSF56762">
    <property type="entry name" value="HydB/Nqo4-like"/>
    <property type="match status" value="1"/>
</dbReference>
<dbReference type="InterPro" id="IPR029014">
    <property type="entry name" value="NiFe-Hase_large"/>
</dbReference>
<dbReference type="GO" id="GO:0051287">
    <property type="term" value="F:NAD binding"/>
    <property type="evidence" value="ECO:0007669"/>
    <property type="project" value="InterPro"/>
</dbReference>
<keyword evidence="4" id="KW-0520">NAD</keyword>
<evidence type="ECO:0000256" key="3">
    <source>
        <dbReference type="ARBA" id="ARBA00022967"/>
    </source>
</evidence>
<proteinExistence type="inferred from homology"/>
<evidence type="ECO:0000259" key="5">
    <source>
        <dbReference type="Pfam" id="PF00346"/>
    </source>
</evidence>